<protein>
    <submittedName>
        <fullName evidence="2">Uncharacterized protein</fullName>
    </submittedName>
</protein>
<feature type="compositionally biased region" description="Polar residues" evidence="1">
    <location>
        <begin position="14"/>
        <end position="24"/>
    </location>
</feature>
<dbReference type="EMBL" id="CADCWL010000184">
    <property type="protein sequence ID" value="CAA9575894.1"/>
    <property type="molecule type" value="Genomic_DNA"/>
</dbReference>
<feature type="region of interest" description="Disordered" evidence="1">
    <location>
        <begin position="1"/>
        <end position="81"/>
    </location>
</feature>
<gene>
    <name evidence="2" type="ORF">AVDCRST_MAG19-3349</name>
</gene>
<organism evidence="2">
    <name type="scientific">uncultured Thermomicrobiales bacterium</name>
    <dbReference type="NCBI Taxonomy" id="1645740"/>
    <lineage>
        <taxon>Bacteria</taxon>
        <taxon>Pseudomonadati</taxon>
        <taxon>Thermomicrobiota</taxon>
        <taxon>Thermomicrobia</taxon>
        <taxon>Thermomicrobiales</taxon>
        <taxon>environmental samples</taxon>
    </lineage>
</organism>
<name>A0A6J4VK59_9BACT</name>
<evidence type="ECO:0000256" key="1">
    <source>
        <dbReference type="SAM" id="MobiDB-lite"/>
    </source>
</evidence>
<dbReference type="AlphaFoldDB" id="A0A6J4VK59"/>
<proteinExistence type="predicted"/>
<accession>A0A6J4VK59</accession>
<sequence>MCHPRSRDRCLPQSLPQIPRTTLADSGRDGEAIPYSKRRWTAVDRDGCGRPELQNRAGVGDPGAGGFDSHAPSPPALVSQQ</sequence>
<feature type="compositionally biased region" description="Basic and acidic residues" evidence="1">
    <location>
        <begin position="1"/>
        <end position="10"/>
    </location>
</feature>
<reference evidence="2" key="1">
    <citation type="submission" date="2020-02" db="EMBL/GenBank/DDBJ databases">
        <authorList>
            <person name="Meier V. D."/>
        </authorList>
    </citation>
    <scope>NUCLEOTIDE SEQUENCE</scope>
    <source>
        <strain evidence="2">AVDCRST_MAG19</strain>
    </source>
</reference>
<evidence type="ECO:0000313" key="2">
    <source>
        <dbReference type="EMBL" id="CAA9575894.1"/>
    </source>
</evidence>